<dbReference type="InterPro" id="IPR026467">
    <property type="entry name" value="Ser/Gly_Cys_C_dom"/>
</dbReference>
<gene>
    <name evidence="3" type="ORF">MOV92_03695</name>
</gene>
<evidence type="ECO:0000256" key="1">
    <source>
        <dbReference type="SAM" id="MobiDB-lite"/>
    </source>
</evidence>
<keyword evidence="2" id="KW-1133">Transmembrane helix</keyword>
<feature type="compositionally biased region" description="Gly residues" evidence="1">
    <location>
        <begin position="463"/>
        <end position="487"/>
    </location>
</feature>
<dbReference type="EMBL" id="CP093547">
    <property type="protein sequence ID" value="UNP30393.1"/>
    <property type="molecule type" value="Genomic_DNA"/>
</dbReference>
<dbReference type="Proteomes" id="UP000829194">
    <property type="component" value="Chromosome"/>
</dbReference>
<proteinExistence type="predicted"/>
<dbReference type="RefSeq" id="WP_057941632.1">
    <property type="nucleotide sequence ID" value="NZ_CP011131.1"/>
</dbReference>
<accession>A0ABY3XFH0</accession>
<protein>
    <submittedName>
        <fullName evidence="3">TIGR04222 domain-containing membrane protein</fullName>
    </submittedName>
</protein>
<dbReference type="NCBIfam" id="TIGR04222">
    <property type="entry name" value="near_uncomplex"/>
    <property type="match status" value="1"/>
</dbReference>
<feature type="transmembrane region" description="Helical" evidence="2">
    <location>
        <begin position="353"/>
        <end position="374"/>
    </location>
</feature>
<organism evidence="3 4">
    <name type="scientific">Lysobacter gummosus</name>
    <dbReference type="NCBI Taxonomy" id="262324"/>
    <lineage>
        <taxon>Bacteria</taxon>
        <taxon>Pseudomonadati</taxon>
        <taxon>Pseudomonadota</taxon>
        <taxon>Gammaproteobacteria</taxon>
        <taxon>Lysobacterales</taxon>
        <taxon>Lysobacteraceae</taxon>
        <taxon>Lysobacter</taxon>
    </lineage>
</organism>
<feature type="transmembrane region" description="Helical" evidence="2">
    <location>
        <begin position="169"/>
        <end position="191"/>
    </location>
</feature>
<reference evidence="3 4" key="1">
    <citation type="submission" date="2022-03" db="EMBL/GenBank/DDBJ databases">
        <title>Complete genome sequence of Lysobacter capsici VKM B-2533 and Lysobacter gummosus 10.1.1, promising sources of lytic agents.</title>
        <authorList>
            <person name="Tarlachkov S.V."/>
            <person name="Kudryakova I.V."/>
            <person name="Afoshin A.S."/>
            <person name="Leontyevskaya E.A."/>
            <person name="Leontyevskaya N.V."/>
        </authorList>
    </citation>
    <scope>NUCLEOTIDE SEQUENCE [LARGE SCALE GENOMIC DNA]</scope>
    <source>
        <strain evidence="3 4">10.1.1</strain>
    </source>
</reference>
<evidence type="ECO:0000313" key="4">
    <source>
        <dbReference type="Proteomes" id="UP000829194"/>
    </source>
</evidence>
<keyword evidence="2" id="KW-0472">Membrane</keyword>
<keyword evidence="4" id="KW-1185">Reference proteome</keyword>
<evidence type="ECO:0000313" key="3">
    <source>
        <dbReference type="EMBL" id="UNP30393.1"/>
    </source>
</evidence>
<sequence length="487" mass="53449">MNPTDAAQWTDEQRALWQRLRDYRFGGEHPQAYVDRIAHAIQSSREAAEAALEEYRRFCFLAVVATHTVTPSETIDKVWHAHMTDTRDYWLRFCPQVLKRDLHHTPSLGGQVEDSRHQQQYRDTLDSYRSYFDEPPAALWPPARVEPPPRKPMARDEARLRLLTPWASAPRGIGIGVWVASAALIALWVLLAPAQGSFNVLNWRGGAFLAFYLFALVWGFLAGSAVKRLMRGPNTRDGKSYDDFVELGFLAGGAERAADVAIIELMERGVLSLDYQGTAYTAAQQRDEVWLRIDAAQAALLTPPLRTAADVAAREQTMSATLKALERAYTPIAAQLRRKGWWLPKAREWQIRLIGSAPLLALAVLGVMKLMIGLARDKPVGFLFILLILTVFMYLGRLLRAQPRTRAGEWVLYDASEELSGAEPMHRAALMGTIGLVGTDYSEYHTLRTPVSSSSSSDSNSSGGSGCSSGDGGGGGGGCGGCGGGGD</sequence>
<keyword evidence="2" id="KW-0812">Transmembrane</keyword>
<name>A0ABY3XFH0_9GAMM</name>
<feature type="transmembrane region" description="Helical" evidence="2">
    <location>
        <begin position="203"/>
        <end position="226"/>
    </location>
</feature>
<feature type="transmembrane region" description="Helical" evidence="2">
    <location>
        <begin position="380"/>
        <end position="399"/>
    </location>
</feature>
<feature type="region of interest" description="Disordered" evidence="1">
    <location>
        <begin position="448"/>
        <end position="487"/>
    </location>
</feature>
<evidence type="ECO:0000256" key="2">
    <source>
        <dbReference type="SAM" id="Phobius"/>
    </source>
</evidence>
<feature type="compositionally biased region" description="Low complexity" evidence="1">
    <location>
        <begin position="452"/>
        <end position="462"/>
    </location>
</feature>